<proteinExistence type="predicted"/>
<sequence>MDMLKLAKDLIKQGEILNDPELITSGYNLLNKYSKEKTTKKIVKEEEDLSNVEIKLAPPVIKIDDNPVTDDFNYICFNCKQKFTFNKKRKKCPNCKKHKLILCIEEKEEFTAQIFKKGKIPRGKVGEDGQIIEKQARSEPINTSKIKYNRFADDGQYCNDEENERLKAKHKRSPRVRAKFKYKKVTCAECGKTYNVAPIHAAGASGEGKLYKCDKCITRGIRG</sequence>
<organism evidence="1">
    <name type="scientific">viral metagenome</name>
    <dbReference type="NCBI Taxonomy" id="1070528"/>
    <lineage>
        <taxon>unclassified sequences</taxon>
        <taxon>metagenomes</taxon>
        <taxon>organismal metagenomes</taxon>
    </lineage>
</organism>
<protein>
    <submittedName>
        <fullName evidence="1">Uncharacterized protein</fullName>
    </submittedName>
</protein>
<reference evidence="1" key="1">
    <citation type="submission" date="2020-03" db="EMBL/GenBank/DDBJ databases">
        <title>The deep terrestrial virosphere.</title>
        <authorList>
            <person name="Holmfeldt K."/>
            <person name="Nilsson E."/>
            <person name="Simone D."/>
            <person name="Lopez-Fernandez M."/>
            <person name="Wu X."/>
            <person name="de Brujin I."/>
            <person name="Lundin D."/>
            <person name="Andersson A."/>
            <person name="Bertilsson S."/>
            <person name="Dopson M."/>
        </authorList>
    </citation>
    <scope>NUCLEOTIDE SEQUENCE</scope>
    <source>
        <strain evidence="1">MM415B01579</strain>
    </source>
</reference>
<name>A0A6M3IJQ2_9ZZZZ</name>
<evidence type="ECO:0000313" key="1">
    <source>
        <dbReference type="EMBL" id="QJA57726.1"/>
    </source>
</evidence>
<accession>A0A6M3IJQ2</accession>
<gene>
    <name evidence="1" type="ORF">MM415B01579_0024</name>
</gene>
<dbReference type="EMBL" id="MT141288">
    <property type="protein sequence ID" value="QJA57726.1"/>
    <property type="molecule type" value="Genomic_DNA"/>
</dbReference>
<dbReference type="AlphaFoldDB" id="A0A6M3IJQ2"/>